<evidence type="ECO:0000313" key="7">
    <source>
        <dbReference type="Proteomes" id="UP000614334"/>
    </source>
</evidence>
<reference evidence="6" key="1">
    <citation type="submission" date="2020-09" db="EMBL/GenBank/DDBJ databases">
        <title>Comparative genome analyses of four rice-infecting Rhizoctonia solani isolates reveal extensive enrichment of homogalacturonan modification genes.</title>
        <authorList>
            <person name="Lee D.-Y."/>
            <person name="Jeon J."/>
            <person name="Kim K.-T."/>
            <person name="Cheong K."/>
            <person name="Song H."/>
            <person name="Choi G."/>
            <person name="Ko J."/>
            <person name="Opiyo S.O."/>
            <person name="Zuo S."/>
            <person name="Madhav S."/>
            <person name="Lee Y.-H."/>
            <person name="Wang G.-L."/>
        </authorList>
    </citation>
    <scope>NUCLEOTIDE SEQUENCE</scope>
    <source>
        <strain evidence="6">AG1-IA B2</strain>
    </source>
</reference>
<dbReference type="InterPro" id="IPR047198">
    <property type="entry name" value="DDP-like_NUDIX"/>
</dbReference>
<comment type="caution">
    <text evidence="6">The sequence shown here is derived from an EMBL/GenBank/DDBJ whole genome shotgun (WGS) entry which is preliminary data.</text>
</comment>
<dbReference type="InterPro" id="IPR000086">
    <property type="entry name" value="NUDIX_hydrolase_dom"/>
</dbReference>
<keyword evidence="3" id="KW-0378">Hydrolase</keyword>
<evidence type="ECO:0000313" key="6">
    <source>
        <dbReference type="EMBL" id="KAF8753363.1"/>
    </source>
</evidence>
<proteinExistence type="predicted"/>
<dbReference type="GO" id="GO:0034432">
    <property type="term" value="F:bis(5'-adenosyl)-pentaphosphatase activity"/>
    <property type="evidence" value="ECO:0007669"/>
    <property type="project" value="TreeGrafter"/>
</dbReference>
<dbReference type="GO" id="GO:0005737">
    <property type="term" value="C:cytoplasm"/>
    <property type="evidence" value="ECO:0007669"/>
    <property type="project" value="TreeGrafter"/>
</dbReference>
<dbReference type="EMBL" id="JACYCF010000013">
    <property type="protein sequence ID" value="KAF8753363.1"/>
    <property type="molecule type" value="Genomic_DNA"/>
</dbReference>
<evidence type="ECO:0000256" key="4">
    <source>
        <dbReference type="ARBA" id="ARBA00022842"/>
    </source>
</evidence>
<dbReference type="GO" id="GO:1901909">
    <property type="term" value="P:diadenosine hexaphosphate catabolic process"/>
    <property type="evidence" value="ECO:0007669"/>
    <property type="project" value="TreeGrafter"/>
</dbReference>
<name>A0A8H7IBV4_9AGAM</name>
<dbReference type="Proteomes" id="UP000614334">
    <property type="component" value="Unassembled WGS sequence"/>
</dbReference>
<evidence type="ECO:0000256" key="1">
    <source>
        <dbReference type="ARBA" id="ARBA00001946"/>
    </source>
</evidence>
<sequence>MGRADVARPRTVCCAIPIARAAGKVLLITSRKRPHQWVLPKGGWETTDPTLEAAACREAFEEAGVQGKITRAVTSIPGPTAHYHFFELDVAGLADQWDEAASADENGGAQNVLSGSLVKKIAGGTRVDTDMFAELHQNRFALVLIGLCATPLQC</sequence>
<dbReference type="GO" id="GO:1901907">
    <property type="term" value="P:diadenosine pentaphosphate catabolic process"/>
    <property type="evidence" value="ECO:0007669"/>
    <property type="project" value="TreeGrafter"/>
</dbReference>
<organism evidence="6 7">
    <name type="scientific">Rhizoctonia solani</name>
    <dbReference type="NCBI Taxonomy" id="456999"/>
    <lineage>
        <taxon>Eukaryota</taxon>
        <taxon>Fungi</taxon>
        <taxon>Dikarya</taxon>
        <taxon>Basidiomycota</taxon>
        <taxon>Agaricomycotina</taxon>
        <taxon>Agaricomycetes</taxon>
        <taxon>Cantharellales</taxon>
        <taxon>Ceratobasidiaceae</taxon>
        <taxon>Rhizoctonia</taxon>
    </lineage>
</organism>
<dbReference type="GO" id="GO:0005634">
    <property type="term" value="C:nucleus"/>
    <property type="evidence" value="ECO:0007669"/>
    <property type="project" value="TreeGrafter"/>
</dbReference>
<dbReference type="GO" id="GO:0034431">
    <property type="term" value="F:bis(5'-adenosyl)-hexaphosphatase activity"/>
    <property type="evidence" value="ECO:0007669"/>
    <property type="project" value="TreeGrafter"/>
</dbReference>
<dbReference type="GO" id="GO:0008486">
    <property type="term" value="F:diphosphoinositol-polyphosphate diphosphatase activity"/>
    <property type="evidence" value="ECO:0007669"/>
    <property type="project" value="TreeGrafter"/>
</dbReference>
<dbReference type="GO" id="GO:0046872">
    <property type="term" value="F:metal ion binding"/>
    <property type="evidence" value="ECO:0007669"/>
    <property type="project" value="UniProtKB-KW"/>
</dbReference>
<evidence type="ECO:0000256" key="3">
    <source>
        <dbReference type="ARBA" id="ARBA00022801"/>
    </source>
</evidence>
<accession>A0A8H7IBV4</accession>
<dbReference type="CDD" id="cd04666">
    <property type="entry name" value="NUDIX_DIPP2_like_Nudt4"/>
    <property type="match status" value="1"/>
</dbReference>
<dbReference type="PANTHER" id="PTHR12629">
    <property type="entry name" value="DIPHOSPHOINOSITOL POLYPHOSPHATE PHOSPHOHYDROLASE"/>
    <property type="match status" value="1"/>
</dbReference>
<dbReference type="GO" id="GO:1901911">
    <property type="term" value="P:adenosine 5'-(hexahydrogen pentaphosphate) catabolic process"/>
    <property type="evidence" value="ECO:0007669"/>
    <property type="project" value="TreeGrafter"/>
</dbReference>
<evidence type="ECO:0000259" key="5">
    <source>
        <dbReference type="PROSITE" id="PS51462"/>
    </source>
</evidence>
<dbReference type="GO" id="GO:0000298">
    <property type="term" value="F:endopolyphosphatase activity"/>
    <property type="evidence" value="ECO:0007669"/>
    <property type="project" value="TreeGrafter"/>
</dbReference>
<comment type="cofactor">
    <cofactor evidence="1">
        <name>Mg(2+)</name>
        <dbReference type="ChEBI" id="CHEBI:18420"/>
    </cofactor>
</comment>
<keyword evidence="4" id="KW-0460">Magnesium</keyword>
<evidence type="ECO:0000256" key="2">
    <source>
        <dbReference type="ARBA" id="ARBA00022723"/>
    </source>
</evidence>
<protein>
    <submittedName>
        <fullName evidence="6">NUDIX domain</fullName>
    </submittedName>
</protein>
<feature type="domain" description="Nudix hydrolase" evidence="5">
    <location>
        <begin position="9"/>
        <end position="134"/>
    </location>
</feature>
<gene>
    <name evidence="6" type="ORF">RHS01_06970</name>
</gene>
<dbReference type="GO" id="GO:0071543">
    <property type="term" value="P:diphosphoinositol polyphosphate metabolic process"/>
    <property type="evidence" value="ECO:0007669"/>
    <property type="project" value="TreeGrafter"/>
</dbReference>
<keyword evidence="2" id="KW-0479">Metal-binding</keyword>
<dbReference type="AlphaFoldDB" id="A0A8H7IBV4"/>
<dbReference type="Gene3D" id="3.90.79.10">
    <property type="entry name" value="Nucleoside Triphosphate Pyrophosphohydrolase"/>
    <property type="match status" value="1"/>
</dbReference>
<dbReference type="PROSITE" id="PS51462">
    <property type="entry name" value="NUDIX"/>
    <property type="match status" value="1"/>
</dbReference>
<dbReference type="Pfam" id="PF00293">
    <property type="entry name" value="NUDIX"/>
    <property type="match status" value="1"/>
</dbReference>
<dbReference type="SUPFAM" id="SSF55811">
    <property type="entry name" value="Nudix"/>
    <property type="match status" value="1"/>
</dbReference>
<dbReference type="InterPro" id="IPR015797">
    <property type="entry name" value="NUDIX_hydrolase-like_dom_sf"/>
</dbReference>
<dbReference type="PANTHER" id="PTHR12629:SF0">
    <property type="entry name" value="DIPHOSPHOINOSITOL-POLYPHOSPHATE DIPHOSPHATASE"/>
    <property type="match status" value="1"/>
</dbReference>